<evidence type="ECO:0000313" key="3">
    <source>
        <dbReference type="Proteomes" id="UP001175353"/>
    </source>
</evidence>
<dbReference type="Proteomes" id="UP001175353">
    <property type="component" value="Unassembled WGS sequence"/>
</dbReference>
<organism evidence="2 3">
    <name type="scientific">Friedmanniomyces endolithicus</name>
    <dbReference type="NCBI Taxonomy" id="329885"/>
    <lineage>
        <taxon>Eukaryota</taxon>
        <taxon>Fungi</taxon>
        <taxon>Dikarya</taxon>
        <taxon>Ascomycota</taxon>
        <taxon>Pezizomycotina</taxon>
        <taxon>Dothideomycetes</taxon>
        <taxon>Dothideomycetidae</taxon>
        <taxon>Mycosphaerellales</taxon>
        <taxon>Teratosphaeriaceae</taxon>
        <taxon>Friedmanniomyces</taxon>
    </lineage>
</organism>
<evidence type="ECO:0000256" key="1">
    <source>
        <dbReference type="SAM" id="MobiDB-lite"/>
    </source>
</evidence>
<protein>
    <submittedName>
        <fullName evidence="2">Uncharacterized protein</fullName>
    </submittedName>
</protein>
<comment type="caution">
    <text evidence="2">The sequence shown here is derived from an EMBL/GenBank/DDBJ whole genome shotgun (WGS) entry which is preliminary data.</text>
</comment>
<feature type="region of interest" description="Disordered" evidence="1">
    <location>
        <begin position="174"/>
        <end position="198"/>
    </location>
</feature>
<proteinExistence type="predicted"/>
<reference evidence="2" key="1">
    <citation type="submission" date="2023-06" db="EMBL/GenBank/DDBJ databases">
        <title>Black Yeasts Isolated from many extreme environments.</title>
        <authorList>
            <person name="Coleine C."/>
            <person name="Stajich J.E."/>
            <person name="Selbmann L."/>
        </authorList>
    </citation>
    <scope>NUCLEOTIDE SEQUENCE</scope>
    <source>
        <strain evidence="2">CCFEE 5200</strain>
    </source>
</reference>
<gene>
    <name evidence="2" type="ORF">LTR91_009566</name>
</gene>
<feature type="compositionally biased region" description="Low complexity" evidence="1">
    <location>
        <begin position="174"/>
        <end position="187"/>
    </location>
</feature>
<dbReference type="AlphaFoldDB" id="A0AAN6KL19"/>
<name>A0AAN6KL19_9PEZI</name>
<sequence>MPEPRGYRTRDLTLPNHRVPFWAKKTKSLQIWLDNPRKKTDFTLVDYFENFSYLPAHLEAWAAPAGLLESLLGGNDGMRGIVGTTRDWQKAAAALTTALERTEEFARGAQAAAYPRGIAIHLSSAPTVSPGAGTARSDADSFVKLPPSALSQAIGMESPPYTPFDHPTTLVCPTPLTNTNPDDNTSPRQHSAVDPSSLRDQLSPLSIAEEYYPPYPAALNARRESSGIPGGAERFNEVSWEYFLEQHGALVLDCRVALQRVRGYAGRIDVLLREEGEQRRMRGEGVAGAVGEFGEWWAVARVRGEGLSERVKWLEAPSWIAVVAGMAAEERSAG</sequence>
<accession>A0AAN6KL19</accession>
<keyword evidence="3" id="KW-1185">Reference proteome</keyword>
<dbReference type="EMBL" id="JAUJLE010000079">
    <property type="protein sequence ID" value="KAK0988335.1"/>
    <property type="molecule type" value="Genomic_DNA"/>
</dbReference>
<evidence type="ECO:0000313" key="2">
    <source>
        <dbReference type="EMBL" id="KAK0988335.1"/>
    </source>
</evidence>